<evidence type="ECO:0000256" key="1">
    <source>
        <dbReference type="SAM" id="MobiDB-lite"/>
    </source>
</evidence>
<keyword evidence="4" id="KW-1185">Reference proteome</keyword>
<protein>
    <recommendedName>
        <fullName evidence="5">Integral membrane protein</fullName>
    </recommendedName>
</protein>
<feature type="compositionally biased region" description="Basic and acidic residues" evidence="1">
    <location>
        <begin position="395"/>
        <end position="410"/>
    </location>
</feature>
<feature type="transmembrane region" description="Helical" evidence="2">
    <location>
        <begin position="516"/>
        <end position="533"/>
    </location>
</feature>
<feature type="region of interest" description="Disordered" evidence="1">
    <location>
        <begin position="1"/>
        <end position="77"/>
    </location>
</feature>
<evidence type="ECO:0000313" key="4">
    <source>
        <dbReference type="Proteomes" id="UP001287286"/>
    </source>
</evidence>
<comment type="caution">
    <text evidence="3">The sequence shown here is derived from an EMBL/GenBank/DDBJ whole genome shotgun (WGS) entry which is preliminary data.</text>
</comment>
<feature type="region of interest" description="Disordered" evidence="1">
    <location>
        <begin position="339"/>
        <end position="410"/>
    </location>
</feature>
<evidence type="ECO:0000256" key="2">
    <source>
        <dbReference type="SAM" id="Phobius"/>
    </source>
</evidence>
<gene>
    <name evidence="3" type="ORF">Purlil1_3805</name>
</gene>
<evidence type="ECO:0000313" key="3">
    <source>
        <dbReference type="EMBL" id="KAK4091966.1"/>
    </source>
</evidence>
<feature type="region of interest" description="Disordered" evidence="1">
    <location>
        <begin position="94"/>
        <end position="130"/>
    </location>
</feature>
<feature type="compositionally biased region" description="Low complexity" evidence="1">
    <location>
        <begin position="339"/>
        <end position="370"/>
    </location>
</feature>
<feature type="compositionally biased region" description="Basic and acidic residues" evidence="1">
    <location>
        <begin position="372"/>
        <end position="386"/>
    </location>
</feature>
<feature type="compositionally biased region" description="Low complexity" evidence="1">
    <location>
        <begin position="95"/>
        <end position="114"/>
    </location>
</feature>
<dbReference type="Proteomes" id="UP001287286">
    <property type="component" value="Unassembled WGS sequence"/>
</dbReference>
<feature type="compositionally biased region" description="Basic and acidic residues" evidence="1">
    <location>
        <begin position="46"/>
        <end position="63"/>
    </location>
</feature>
<keyword evidence="2" id="KW-0472">Membrane</keyword>
<proteinExistence type="predicted"/>
<feature type="transmembrane region" description="Helical" evidence="2">
    <location>
        <begin position="239"/>
        <end position="263"/>
    </location>
</feature>
<organism evidence="3 4">
    <name type="scientific">Purpureocillium lilacinum</name>
    <name type="common">Paecilomyces lilacinus</name>
    <dbReference type="NCBI Taxonomy" id="33203"/>
    <lineage>
        <taxon>Eukaryota</taxon>
        <taxon>Fungi</taxon>
        <taxon>Dikarya</taxon>
        <taxon>Ascomycota</taxon>
        <taxon>Pezizomycotina</taxon>
        <taxon>Sordariomycetes</taxon>
        <taxon>Hypocreomycetidae</taxon>
        <taxon>Hypocreales</taxon>
        <taxon>Ophiocordycipitaceae</taxon>
        <taxon>Purpureocillium</taxon>
    </lineage>
</organism>
<keyword evidence="2" id="KW-1133">Transmembrane helix</keyword>
<feature type="transmembrane region" description="Helical" evidence="2">
    <location>
        <begin position="437"/>
        <end position="464"/>
    </location>
</feature>
<keyword evidence="2" id="KW-0812">Transmembrane</keyword>
<feature type="transmembrane region" description="Helical" evidence="2">
    <location>
        <begin position="545"/>
        <end position="563"/>
    </location>
</feature>
<evidence type="ECO:0008006" key="5">
    <source>
        <dbReference type="Google" id="ProtNLM"/>
    </source>
</evidence>
<accession>A0ABR0C7J8</accession>
<sequence length="575" mass="62801">MNPSPGRQSPQSLDVIFWPGRSIPSAAGDLNEKKGTRRPSVGPLVPDERPETPKISASHESRVRSIPASLPPARCGPTTPDALTRCCTEMAGSVTPTRPTPAAAAAPAAATAAPARKKPRRNASFADDVRWQPSGPTLALRKDSVGGPFGFLNPTTALYDIRSNDEPGGGRADLADLTDAERQERAKVRWNARDYRKGRHILILPRAAPLSSRLHPSTNPHSILRGLGRMLTLHPYWDVSWWIGVSFTVGCLLFVVAGFFYWLPIAYPDTEFPHESDVAGGVLVFIGATLFQIGAVLLFLESYNDRAETQFGGAVEDLFVNRLGVVRRGRGRRHVHFEAPSAAPAAAPAAAAGAQGQQSARPGSSSTPSSDGKQEVDKEARGDGDARSPSPHGSHGRDDHLHDDDDDGQHHGHIFEERQWQWWPSWHDVTTHYMYEIGFLASFTMSVGATVFYISGILALPGIFDNLSEAALQGAYFFPYLLGGVLFALSSLFYILETQPNWYTPQPFKIGWHVGVWNMIGGVGWTLAASWGYCTPSWCKYQSELALIWASAAFSVGSALQWYESLDKYIVIIED</sequence>
<name>A0ABR0C7J8_PURLI</name>
<feature type="transmembrane region" description="Helical" evidence="2">
    <location>
        <begin position="476"/>
        <end position="496"/>
    </location>
</feature>
<reference evidence="3 4" key="1">
    <citation type="journal article" date="2024" name="Microbiol. Resour. Announc.">
        <title>Genome annotations for the ascomycete fungi Trichoderma harzianum, Trichoderma aggressivum, and Purpureocillium lilacinum.</title>
        <authorList>
            <person name="Beijen E.P.W."/>
            <person name="Ohm R.A."/>
        </authorList>
    </citation>
    <scope>NUCLEOTIDE SEQUENCE [LARGE SCALE GENOMIC DNA]</scope>
    <source>
        <strain evidence="3 4">CBS 150709</strain>
    </source>
</reference>
<feature type="transmembrane region" description="Helical" evidence="2">
    <location>
        <begin position="278"/>
        <end position="300"/>
    </location>
</feature>
<feature type="compositionally biased region" description="Polar residues" evidence="1">
    <location>
        <begin position="1"/>
        <end position="12"/>
    </location>
</feature>
<dbReference type="EMBL" id="JAWRVI010000010">
    <property type="protein sequence ID" value="KAK4091966.1"/>
    <property type="molecule type" value="Genomic_DNA"/>
</dbReference>